<dbReference type="EMBL" id="RBZY01000031">
    <property type="protein sequence ID" value="RWR18383.1"/>
    <property type="molecule type" value="Genomic_DNA"/>
</dbReference>
<dbReference type="GO" id="GO:0005886">
    <property type="term" value="C:plasma membrane"/>
    <property type="evidence" value="ECO:0007669"/>
    <property type="project" value="UniProtKB-SubCell"/>
</dbReference>
<sequence>MTTLTSPRRSTFADTASGPTFTRTLRSELLKLTTLRSTWWSLAIAAALSVGIAGLYTAASDGGSPIFGVVISAQFTMLVAGILGAIAVTGEYATGMIRSTLTATPRRPQLALAKALAIALVVGAATALSYLICLAVTVPLSTDAVTWSDPAQAGLPLLFGVLAMVAYALIGMGFGMLIRNGAGAIAATVGVLFVAPIAVNLFALGGASWQWVVDLGRYLPVAAGSDLTAIPTGDVLVPALTLAGWVLALVGAGIVVLQRRDA</sequence>
<feature type="transmembrane region" description="Helical" evidence="1">
    <location>
        <begin position="65"/>
        <end position="90"/>
    </location>
</feature>
<proteinExistence type="predicted"/>
<dbReference type="AlphaFoldDB" id="A0A443JDF5"/>
<dbReference type="RefSeq" id="WP_128217965.1">
    <property type="nucleotide sequence ID" value="NZ_RBZY01000031.1"/>
</dbReference>
<feature type="transmembrane region" description="Helical" evidence="1">
    <location>
        <begin position="157"/>
        <end position="178"/>
    </location>
</feature>
<comment type="caution">
    <text evidence="2">The sequence shown here is derived from an EMBL/GenBank/DDBJ whole genome shotgun (WGS) entry which is preliminary data.</text>
</comment>
<dbReference type="Pfam" id="PF12679">
    <property type="entry name" value="ABC2_membrane_2"/>
    <property type="match status" value="1"/>
</dbReference>
<gene>
    <name evidence="2" type="ORF">D8Y23_09850</name>
</gene>
<dbReference type="OrthoDB" id="3297477at2"/>
<feature type="transmembrane region" description="Helical" evidence="1">
    <location>
        <begin position="185"/>
        <end position="209"/>
    </location>
</feature>
<keyword evidence="1" id="KW-1133">Transmembrane helix</keyword>
<protein>
    <submittedName>
        <fullName evidence="2">ABC transporter permease</fullName>
    </submittedName>
</protein>
<feature type="transmembrane region" description="Helical" evidence="1">
    <location>
        <begin position="111"/>
        <end position="137"/>
    </location>
</feature>
<reference evidence="2 3" key="1">
    <citation type="journal article" date="2018" name="Front. Microbiol.">
        <title>Novel Insights Into Bacterial Dimethylsulfoniopropionate Catabolism in the East China Sea.</title>
        <authorList>
            <person name="Liu J."/>
            <person name="Liu J."/>
            <person name="Zhang S.H."/>
            <person name="Liang J."/>
            <person name="Lin H."/>
            <person name="Song D."/>
            <person name="Yang G.P."/>
            <person name="Todd J.D."/>
            <person name="Zhang X.H."/>
        </authorList>
    </citation>
    <scope>NUCLEOTIDE SEQUENCE [LARGE SCALE GENOMIC DNA]</scope>
    <source>
        <strain evidence="2 3">ZYFD042</strain>
    </source>
</reference>
<organism evidence="2 3">
    <name type="scientific">Microbacterium enclense</name>
    <dbReference type="NCBI Taxonomy" id="993073"/>
    <lineage>
        <taxon>Bacteria</taxon>
        <taxon>Bacillati</taxon>
        <taxon>Actinomycetota</taxon>
        <taxon>Actinomycetes</taxon>
        <taxon>Micrococcales</taxon>
        <taxon>Microbacteriaceae</taxon>
        <taxon>Microbacterium</taxon>
    </lineage>
</organism>
<name>A0A443JDF5_9MICO</name>
<keyword evidence="1" id="KW-0472">Membrane</keyword>
<feature type="transmembrane region" description="Helical" evidence="1">
    <location>
        <begin position="39"/>
        <end position="59"/>
    </location>
</feature>
<dbReference type="Proteomes" id="UP000285970">
    <property type="component" value="Unassembled WGS sequence"/>
</dbReference>
<evidence type="ECO:0000313" key="3">
    <source>
        <dbReference type="Proteomes" id="UP000285970"/>
    </source>
</evidence>
<evidence type="ECO:0000256" key="1">
    <source>
        <dbReference type="SAM" id="Phobius"/>
    </source>
</evidence>
<feature type="transmembrane region" description="Helical" evidence="1">
    <location>
        <begin position="235"/>
        <end position="257"/>
    </location>
</feature>
<evidence type="ECO:0000313" key="2">
    <source>
        <dbReference type="EMBL" id="RWR18383.1"/>
    </source>
</evidence>
<dbReference type="GO" id="GO:0140359">
    <property type="term" value="F:ABC-type transporter activity"/>
    <property type="evidence" value="ECO:0007669"/>
    <property type="project" value="InterPro"/>
</dbReference>
<keyword evidence="1" id="KW-0812">Transmembrane</keyword>
<accession>A0A443JDF5</accession>